<dbReference type="PANTHER" id="PTHR33619:SF3">
    <property type="entry name" value="POLYSACCHARIDE EXPORT PROTEIN GFCE-RELATED"/>
    <property type="match status" value="1"/>
</dbReference>
<dbReference type="Pfam" id="PF02563">
    <property type="entry name" value="Poly_export"/>
    <property type="match status" value="1"/>
</dbReference>
<sequence>MIIRKTTIATVTAGLLGLGVLGTAQAQDAYRIRPGDVLQIEVIEDPGLNRSSLVSPDGRITVPLAGSVPAAGRTVEQIQSDLVDRLAPNFTAPPNVFVGLAQIAQDEEEPLAAEEPPTIDVYVVGEAGRPGKLSVEPGTTMLQIVAEMGGFSPFAATKRIQLRRTDPATGRETVYGIDYRAIEQGRSGAGSVALADGDVIVVPQRRLFE</sequence>
<protein>
    <submittedName>
        <fullName evidence="5">Polysaccharide biosynthesis/export family protein</fullName>
    </submittedName>
</protein>
<dbReference type="Gene3D" id="3.10.560.10">
    <property type="entry name" value="Outer membrane lipoprotein wza domain like"/>
    <property type="match status" value="1"/>
</dbReference>
<evidence type="ECO:0000256" key="1">
    <source>
        <dbReference type="ARBA" id="ARBA00022729"/>
    </source>
</evidence>
<proteinExistence type="predicted"/>
<evidence type="ECO:0000256" key="2">
    <source>
        <dbReference type="SAM" id="SignalP"/>
    </source>
</evidence>
<feature type="chain" id="PRO_5046281218" evidence="2">
    <location>
        <begin position="27"/>
        <end position="209"/>
    </location>
</feature>
<organism evidence="5 6">
    <name type="scientific">Rubellimicrobium aerolatum</name>
    <dbReference type="NCBI Taxonomy" id="490979"/>
    <lineage>
        <taxon>Bacteria</taxon>
        <taxon>Pseudomonadati</taxon>
        <taxon>Pseudomonadota</taxon>
        <taxon>Alphaproteobacteria</taxon>
        <taxon>Rhodobacterales</taxon>
        <taxon>Roseobacteraceae</taxon>
        <taxon>Rubellimicrobium</taxon>
    </lineage>
</organism>
<accession>A0ABW0S9F9</accession>
<dbReference type="InterPro" id="IPR003715">
    <property type="entry name" value="Poly_export_N"/>
</dbReference>
<dbReference type="Proteomes" id="UP001596056">
    <property type="component" value="Unassembled WGS sequence"/>
</dbReference>
<evidence type="ECO:0000313" key="6">
    <source>
        <dbReference type="Proteomes" id="UP001596056"/>
    </source>
</evidence>
<evidence type="ECO:0000313" key="5">
    <source>
        <dbReference type="EMBL" id="MFC5565555.1"/>
    </source>
</evidence>
<feature type="signal peptide" evidence="2">
    <location>
        <begin position="1"/>
        <end position="26"/>
    </location>
</feature>
<evidence type="ECO:0000259" key="4">
    <source>
        <dbReference type="Pfam" id="PF10531"/>
    </source>
</evidence>
<gene>
    <name evidence="5" type="ORF">ACFPOC_03880</name>
</gene>
<dbReference type="RefSeq" id="WP_209838045.1">
    <property type="nucleotide sequence ID" value="NZ_JAGGJP010000002.1"/>
</dbReference>
<dbReference type="Gene3D" id="3.30.1950.10">
    <property type="entry name" value="wza like domain"/>
    <property type="match status" value="1"/>
</dbReference>
<evidence type="ECO:0000259" key="3">
    <source>
        <dbReference type="Pfam" id="PF02563"/>
    </source>
</evidence>
<name>A0ABW0S9F9_9RHOB</name>
<keyword evidence="6" id="KW-1185">Reference proteome</keyword>
<dbReference type="InterPro" id="IPR049712">
    <property type="entry name" value="Poly_export"/>
</dbReference>
<dbReference type="PANTHER" id="PTHR33619">
    <property type="entry name" value="POLYSACCHARIDE EXPORT PROTEIN GFCE-RELATED"/>
    <property type="match status" value="1"/>
</dbReference>
<feature type="domain" description="Soluble ligand binding" evidence="4">
    <location>
        <begin position="121"/>
        <end position="177"/>
    </location>
</feature>
<dbReference type="EMBL" id="JBHSNA010000002">
    <property type="protein sequence ID" value="MFC5565555.1"/>
    <property type="molecule type" value="Genomic_DNA"/>
</dbReference>
<dbReference type="InterPro" id="IPR019554">
    <property type="entry name" value="Soluble_ligand-bd"/>
</dbReference>
<dbReference type="Pfam" id="PF10531">
    <property type="entry name" value="SLBB"/>
    <property type="match status" value="1"/>
</dbReference>
<feature type="domain" description="Polysaccharide export protein N-terminal" evidence="3">
    <location>
        <begin position="25"/>
        <end position="99"/>
    </location>
</feature>
<reference evidence="6" key="1">
    <citation type="journal article" date="2019" name="Int. J. Syst. Evol. Microbiol.">
        <title>The Global Catalogue of Microorganisms (GCM) 10K type strain sequencing project: providing services to taxonomists for standard genome sequencing and annotation.</title>
        <authorList>
            <consortium name="The Broad Institute Genomics Platform"/>
            <consortium name="The Broad Institute Genome Sequencing Center for Infectious Disease"/>
            <person name="Wu L."/>
            <person name="Ma J."/>
        </authorList>
    </citation>
    <scope>NUCLEOTIDE SEQUENCE [LARGE SCALE GENOMIC DNA]</scope>
    <source>
        <strain evidence="6">KACC 11588</strain>
    </source>
</reference>
<keyword evidence="1 2" id="KW-0732">Signal</keyword>
<comment type="caution">
    <text evidence="5">The sequence shown here is derived from an EMBL/GenBank/DDBJ whole genome shotgun (WGS) entry which is preliminary data.</text>
</comment>